<comment type="caution">
    <text evidence="1">The sequence shown here is derived from an EMBL/GenBank/DDBJ whole genome shotgun (WGS) entry which is preliminary data.</text>
</comment>
<gene>
    <name evidence="1" type="ORF">OUZ56_028678</name>
</gene>
<evidence type="ECO:0000313" key="2">
    <source>
        <dbReference type="Proteomes" id="UP001234178"/>
    </source>
</evidence>
<organism evidence="1 2">
    <name type="scientific">Daphnia magna</name>
    <dbReference type="NCBI Taxonomy" id="35525"/>
    <lineage>
        <taxon>Eukaryota</taxon>
        <taxon>Metazoa</taxon>
        <taxon>Ecdysozoa</taxon>
        <taxon>Arthropoda</taxon>
        <taxon>Crustacea</taxon>
        <taxon>Branchiopoda</taxon>
        <taxon>Diplostraca</taxon>
        <taxon>Cladocera</taxon>
        <taxon>Anomopoda</taxon>
        <taxon>Daphniidae</taxon>
        <taxon>Daphnia</taxon>
    </lineage>
</organism>
<keyword evidence="2" id="KW-1185">Reference proteome</keyword>
<accession>A0ABR0B4K7</accession>
<name>A0ABR0B4K7_9CRUS</name>
<sequence length="82" mass="9389">MEKKKLKSLKIFLKKKGDATCSATAGASNDNRRKPLEFEKGKTHTADMLQGGKEDEVVFYRIIPKMEFKKEKRPEGIKTQKC</sequence>
<protein>
    <submittedName>
        <fullName evidence="1">Uncharacterized protein</fullName>
    </submittedName>
</protein>
<evidence type="ECO:0000313" key="1">
    <source>
        <dbReference type="EMBL" id="KAK4036634.1"/>
    </source>
</evidence>
<dbReference type="EMBL" id="JAOYFB010000040">
    <property type="protein sequence ID" value="KAK4036634.1"/>
    <property type="molecule type" value="Genomic_DNA"/>
</dbReference>
<proteinExistence type="predicted"/>
<reference evidence="1 2" key="1">
    <citation type="journal article" date="2023" name="Nucleic Acids Res.">
        <title>The hologenome of Daphnia magna reveals possible DNA methylation and microbiome-mediated evolution of the host genome.</title>
        <authorList>
            <person name="Chaturvedi A."/>
            <person name="Li X."/>
            <person name="Dhandapani V."/>
            <person name="Marshall H."/>
            <person name="Kissane S."/>
            <person name="Cuenca-Cambronero M."/>
            <person name="Asole G."/>
            <person name="Calvet F."/>
            <person name="Ruiz-Romero M."/>
            <person name="Marangio P."/>
            <person name="Guigo R."/>
            <person name="Rago D."/>
            <person name="Mirbahai L."/>
            <person name="Eastwood N."/>
            <person name="Colbourne J.K."/>
            <person name="Zhou J."/>
            <person name="Mallon E."/>
            <person name="Orsini L."/>
        </authorList>
    </citation>
    <scope>NUCLEOTIDE SEQUENCE [LARGE SCALE GENOMIC DNA]</scope>
    <source>
        <strain evidence="1">LRV0_1</strain>
    </source>
</reference>
<dbReference type="Proteomes" id="UP001234178">
    <property type="component" value="Unassembled WGS sequence"/>
</dbReference>